<reference evidence="1" key="1">
    <citation type="journal article" date="2022" name="bioRxiv">
        <title>Sequencing and chromosome-scale assembly of the giantPleurodeles waltlgenome.</title>
        <authorList>
            <person name="Brown T."/>
            <person name="Elewa A."/>
            <person name="Iarovenko S."/>
            <person name="Subramanian E."/>
            <person name="Araus A.J."/>
            <person name="Petzold A."/>
            <person name="Susuki M."/>
            <person name="Suzuki K.-i.T."/>
            <person name="Hayashi T."/>
            <person name="Toyoda A."/>
            <person name="Oliveira C."/>
            <person name="Osipova E."/>
            <person name="Leigh N.D."/>
            <person name="Simon A."/>
            <person name="Yun M.H."/>
        </authorList>
    </citation>
    <scope>NUCLEOTIDE SEQUENCE</scope>
    <source>
        <strain evidence="1">20211129_DDA</strain>
        <tissue evidence="1">Liver</tissue>
    </source>
</reference>
<keyword evidence="2" id="KW-1185">Reference proteome</keyword>
<gene>
    <name evidence="1" type="ORF">NDU88_004939</name>
</gene>
<evidence type="ECO:0000313" key="1">
    <source>
        <dbReference type="EMBL" id="KAJ1084793.1"/>
    </source>
</evidence>
<organism evidence="1 2">
    <name type="scientific">Pleurodeles waltl</name>
    <name type="common">Iberian ribbed newt</name>
    <dbReference type="NCBI Taxonomy" id="8319"/>
    <lineage>
        <taxon>Eukaryota</taxon>
        <taxon>Metazoa</taxon>
        <taxon>Chordata</taxon>
        <taxon>Craniata</taxon>
        <taxon>Vertebrata</taxon>
        <taxon>Euteleostomi</taxon>
        <taxon>Amphibia</taxon>
        <taxon>Batrachia</taxon>
        <taxon>Caudata</taxon>
        <taxon>Salamandroidea</taxon>
        <taxon>Salamandridae</taxon>
        <taxon>Pleurodelinae</taxon>
        <taxon>Pleurodeles</taxon>
    </lineage>
</organism>
<name>A0AAV7L829_PLEWA</name>
<proteinExistence type="predicted"/>
<dbReference type="AlphaFoldDB" id="A0AAV7L829"/>
<dbReference type="Proteomes" id="UP001066276">
    <property type="component" value="Chromosome 12"/>
</dbReference>
<dbReference type="EMBL" id="JANPWB010000016">
    <property type="protein sequence ID" value="KAJ1084793.1"/>
    <property type="molecule type" value="Genomic_DNA"/>
</dbReference>
<accession>A0AAV7L829</accession>
<comment type="caution">
    <text evidence="1">The sequence shown here is derived from an EMBL/GenBank/DDBJ whole genome shotgun (WGS) entry which is preliminary data.</text>
</comment>
<evidence type="ECO:0000313" key="2">
    <source>
        <dbReference type="Proteomes" id="UP001066276"/>
    </source>
</evidence>
<sequence length="230" mass="25290">MWLKPNGNAIEMSQMANDDFHYTGERRNSGLQRLLADKVGLDLGQSNTLVLCTAKKVGMPPAQQIEICKMTVTSTDQGGELAMGKGELATCSVEKGAYIRQVRTLKERMEEESRALKGMIERIRPVSQVRAEAVEPQCFVDKRGCQRSDTDALGPTTMAQEIGRGLGPVPGAAHSFRDRIAVWPDACEKTIEGEPTYREGEKQDQTYLPMGKPDSCLPMLITTLATHSFA</sequence>
<protein>
    <submittedName>
        <fullName evidence="1">Uncharacterized protein</fullName>
    </submittedName>
</protein>